<keyword evidence="2" id="KW-0238">DNA-binding</keyword>
<dbReference type="CDD" id="cd07377">
    <property type="entry name" value="WHTH_GntR"/>
    <property type="match status" value="1"/>
</dbReference>
<dbReference type="PRINTS" id="PR00035">
    <property type="entry name" value="HTHGNTR"/>
</dbReference>
<evidence type="ECO:0000313" key="5">
    <source>
        <dbReference type="EMBL" id="QCT20485.1"/>
    </source>
</evidence>
<dbReference type="SMART" id="SM00866">
    <property type="entry name" value="UTRA"/>
    <property type="match status" value="1"/>
</dbReference>
<dbReference type="SUPFAM" id="SSF46785">
    <property type="entry name" value="Winged helix' DNA-binding domain"/>
    <property type="match status" value="1"/>
</dbReference>
<evidence type="ECO:0000313" key="6">
    <source>
        <dbReference type="Proteomes" id="UP000302163"/>
    </source>
</evidence>
<dbReference type="InterPro" id="IPR036390">
    <property type="entry name" value="WH_DNA-bd_sf"/>
</dbReference>
<dbReference type="InterPro" id="IPR011663">
    <property type="entry name" value="UTRA"/>
</dbReference>
<dbReference type="KEGG" id="izh:FEM41_12910"/>
<dbReference type="Pfam" id="PF00392">
    <property type="entry name" value="GntR"/>
    <property type="match status" value="1"/>
</dbReference>
<dbReference type="Proteomes" id="UP000302163">
    <property type="component" value="Chromosome"/>
</dbReference>
<dbReference type="EMBL" id="CP040428">
    <property type="protein sequence ID" value="QCT20485.1"/>
    <property type="molecule type" value="Genomic_DNA"/>
</dbReference>
<keyword evidence="1" id="KW-0805">Transcription regulation</keyword>
<feature type="domain" description="HTH gntR-type" evidence="4">
    <location>
        <begin position="9"/>
        <end position="77"/>
    </location>
</feature>
<dbReference type="PANTHER" id="PTHR44846">
    <property type="entry name" value="MANNOSYL-D-GLYCERATE TRANSPORT/METABOLISM SYSTEM REPRESSOR MNGR-RELATED"/>
    <property type="match status" value="1"/>
</dbReference>
<name>A0A4P8YIB2_9ENTR</name>
<evidence type="ECO:0000256" key="1">
    <source>
        <dbReference type="ARBA" id="ARBA00023015"/>
    </source>
</evidence>
<evidence type="ECO:0000256" key="2">
    <source>
        <dbReference type="ARBA" id="ARBA00023125"/>
    </source>
</evidence>
<dbReference type="InterPro" id="IPR050679">
    <property type="entry name" value="Bact_HTH_transcr_reg"/>
</dbReference>
<dbReference type="GO" id="GO:0045892">
    <property type="term" value="P:negative regulation of DNA-templated transcription"/>
    <property type="evidence" value="ECO:0007669"/>
    <property type="project" value="TreeGrafter"/>
</dbReference>
<dbReference type="RefSeq" id="WP_138096360.1">
    <property type="nucleotide sequence ID" value="NZ_CP040428.1"/>
</dbReference>
<dbReference type="PANTHER" id="PTHR44846:SF1">
    <property type="entry name" value="MANNOSYL-D-GLYCERATE TRANSPORT_METABOLISM SYSTEM REPRESSOR MNGR-RELATED"/>
    <property type="match status" value="1"/>
</dbReference>
<keyword evidence="6" id="KW-1185">Reference proteome</keyword>
<gene>
    <name evidence="5" type="ORF">FEM41_12910</name>
</gene>
<sequence>MTGSRTSPIPLYIQIADAMRRRIAQGIWSGGALIPSLEQLAQEFQASRVTVRQAVQMLTGEGLLHPQRGKGTRVSGELPQPLPVSVVTSLDQLSASFRATTPELLQIEEGTQRPGLQEGDGNLAESYVYMKRLHVRDNAPYCIISLYLDTQIFHTAPQRFRQQTVIPLLLEQHRDRIHHARQILTLGESDSETSHLLHMPLHAPVAYIRRIFTDAAGVVVYFADVTYRGDALRLEMTLTP</sequence>
<dbReference type="SMART" id="SM00345">
    <property type="entry name" value="HTH_GNTR"/>
    <property type="match status" value="1"/>
</dbReference>
<dbReference type="GO" id="GO:0003700">
    <property type="term" value="F:DNA-binding transcription factor activity"/>
    <property type="evidence" value="ECO:0007669"/>
    <property type="project" value="InterPro"/>
</dbReference>
<dbReference type="AlphaFoldDB" id="A0A4P8YIB2"/>
<dbReference type="InterPro" id="IPR000524">
    <property type="entry name" value="Tscrpt_reg_HTH_GntR"/>
</dbReference>
<dbReference type="Pfam" id="PF07702">
    <property type="entry name" value="UTRA"/>
    <property type="match status" value="1"/>
</dbReference>
<dbReference type="SUPFAM" id="SSF64288">
    <property type="entry name" value="Chorismate lyase-like"/>
    <property type="match status" value="1"/>
</dbReference>
<evidence type="ECO:0000259" key="4">
    <source>
        <dbReference type="PROSITE" id="PS50949"/>
    </source>
</evidence>
<proteinExistence type="predicted"/>
<dbReference type="InterPro" id="IPR028978">
    <property type="entry name" value="Chorismate_lyase_/UTRA_dom_sf"/>
</dbReference>
<reference evidence="5 6" key="1">
    <citation type="submission" date="2019-05" db="EMBL/GenBank/DDBJ databases">
        <title>Complete genome sequence of Izhakiella calystegiae KSNA2, an endophyte isolated from beach morning glory (Calystegia soldanella).</title>
        <authorList>
            <person name="Jiang L."/>
            <person name="Jeong J.C."/>
            <person name="Kim C.Y."/>
            <person name="Kim D.H."/>
            <person name="Kim S.W."/>
            <person name="Lee j."/>
        </authorList>
    </citation>
    <scope>NUCLEOTIDE SEQUENCE [LARGE SCALE GENOMIC DNA]</scope>
    <source>
        <strain evidence="5 6">KSNA2</strain>
    </source>
</reference>
<dbReference type="Gene3D" id="3.40.1410.10">
    <property type="entry name" value="Chorismate lyase-like"/>
    <property type="match status" value="1"/>
</dbReference>
<accession>A0A4P8YIB2</accession>
<dbReference type="GO" id="GO:0003677">
    <property type="term" value="F:DNA binding"/>
    <property type="evidence" value="ECO:0007669"/>
    <property type="project" value="UniProtKB-KW"/>
</dbReference>
<dbReference type="PROSITE" id="PS50949">
    <property type="entry name" value="HTH_GNTR"/>
    <property type="match status" value="1"/>
</dbReference>
<dbReference type="Gene3D" id="1.10.10.10">
    <property type="entry name" value="Winged helix-like DNA-binding domain superfamily/Winged helix DNA-binding domain"/>
    <property type="match status" value="1"/>
</dbReference>
<keyword evidence="3" id="KW-0804">Transcription</keyword>
<protein>
    <submittedName>
        <fullName evidence="5">GntR family transcriptional regulator</fullName>
    </submittedName>
</protein>
<evidence type="ECO:0000256" key="3">
    <source>
        <dbReference type="ARBA" id="ARBA00023163"/>
    </source>
</evidence>
<organism evidence="5 6">
    <name type="scientific">Jejubacter calystegiae</name>
    <dbReference type="NCBI Taxonomy" id="2579935"/>
    <lineage>
        <taxon>Bacteria</taxon>
        <taxon>Pseudomonadati</taxon>
        <taxon>Pseudomonadota</taxon>
        <taxon>Gammaproteobacteria</taxon>
        <taxon>Enterobacterales</taxon>
        <taxon>Enterobacteriaceae</taxon>
        <taxon>Jejubacter</taxon>
    </lineage>
</organism>
<dbReference type="InterPro" id="IPR036388">
    <property type="entry name" value="WH-like_DNA-bd_sf"/>
</dbReference>
<dbReference type="OrthoDB" id="6626198at2"/>